<dbReference type="PROSITE" id="PS50878">
    <property type="entry name" value="RT_POL"/>
    <property type="match status" value="1"/>
</dbReference>
<dbReference type="AlphaFoldDB" id="A0A2S2N8I2"/>
<protein>
    <recommendedName>
        <fullName evidence="1">Reverse transcriptase domain-containing protein</fullName>
    </recommendedName>
</protein>
<dbReference type="InterPro" id="IPR000477">
    <property type="entry name" value="RT_dom"/>
</dbReference>
<name>A0A2S2N8I2_SCHGA</name>
<sequence length="739" mass="82974">MEKVNDQGWIVTDIDPDLLSTGLMLAEWTAIGDTTDMEPEAAATELERGITLACEFAFKAKHQAPQKRRPVPWWNDEIASARSECVRCRRVLTRARRRVKGEAAEEHAEFKEARKKLNNLIRRSKEKCWADLTKFVEDDPWGKPYKIVMRKLQGSPALNRLEPNTLAGVIDRLFPQHLLMTNESHATEVEVEDCSVEEVTVIVGKFRGRNKAPGPDKIPSKVWGAVHDIRPQLLTGIFNQCLRTGTFPALWKRGRLVLLRKGNKPEGVPSSYRPLCLLNDVGKMLEALLASRLQVHVDRVEGISNSQYGFRKGVSTEDAIKRLEPSNRRRYSVAISLDIRNAFNSASWSRILEALVTLRTPPYLLRMIGSYLKDRCITCQTPSAGVISREVTSGVPQGSVLGPLLWNIMFDGLLRVQLPPGTTTIFFADDTLVVAEGGTVWELENRANEAIEAVSNWITEAGLSISAEKTEAVLFTNRYKYREPALTVNGTALTVSKNMKYLGLIIERSMRYKEHMKHAAARAQGIMTSLGRLMPNLGGPRQARRKLLCSVVHSVLLYGAPVWSRTLEYVPANVLELQRVQRRAALRTVCGYRTISHVASNVLASLPPIQYLAREIEEAYNTRRTTGCKPTTAEKDASRKRTMREWNSQLLASEKGEWTRDLISDLESWCKRHHGELTYRLTQLMTGHGCFNKYLLRIKKAPNAICSHCGDPSEEDDAAHTLLKSAPRGTSRGRSCGGQ</sequence>
<feature type="domain" description="Reverse transcriptase" evidence="1">
    <location>
        <begin position="240"/>
        <end position="506"/>
    </location>
</feature>
<proteinExistence type="predicted"/>
<reference evidence="2" key="1">
    <citation type="submission" date="2018-04" db="EMBL/GenBank/DDBJ databases">
        <title>Transcriptome of Schizaphis graminum biotype I.</title>
        <authorList>
            <person name="Scully E.D."/>
            <person name="Geib S.M."/>
            <person name="Palmer N.A."/>
            <person name="Koch K."/>
            <person name="Bradshaw J."/>
            <person name="Heng-Moss T."/>
            <person name="Sarath G."/>
        </authorList>
    </citation>
    <scope>NUCLEOTIDE SEQUENCE</scope>
</reference>
<evidence type="ECO:0000313" key="2">
    <source>
        <dbReference type="EMBL" id="MBY13398.1"/>
    </source>
</evidence>
<dbReference type="PANTHER" id="PTHR19446">
    <property type="entry name" value="REVERSE TRANSCRIPTASES"/>
    <property type="match status" value="1"/>
</dbReference>
<dbReference type="GO" id="GO:0071897">
    <property type="term" value="P:DNA biosynthetic process"/>
    <property type="evidence" value="ECO:0007669"/>
    <property type="project" value="UniProtKB-ARBA"/>
</dbReference>
<accession>A0A2S2N8I2</accession>
<organism evidence="2">
    <name type="scientific">Schizaphis graminum</name>
    <name type="common">Green bug aphid</name>
    <dbReference type="NCBI Taxonomy" id="13262"/>
    <lineage>
        <taxon>Eukaryota</taxon>
        <taxon>Metazoa</taxon>
        <taxon>Ecdysozoa</taxon>
        <taxon>Arthropoda</taxon>
        <taxon>Hexapoda</taxon>
        <taxon>Insecta</taxon>
        <taxon>Pterygota</taxon>
        <taxon>Neoptera</taxon>
        <taxon>Paraneoptera</taxon>
        <taxon>Hemiptera</taxon>
        <taxon>Sternorrhyncha</taxon>
        <taxon>Aphidomorpha</taxon>
        <taxon>Aphidoidea</taxon>
        <taxon>Aphididae</taxon>
        <taxon>Aphidini</taxon>
        <taxon>Schizaphis</taxon>
    </lineage>
</organism>
<dbReference type="CDD" id="cd01650">
    <property type="entry name" value="RT_nLTR_like"/>
    <property type="match status" value="1"/>
</dbReference>
<dbReference type="EMBL" id="GGMR01000779">
    <property type="protein sequence ID" value="MBY13398.1"/>
    <property type="molecule type" value="Transcribed_RNA"/>
</dbReference>
<gene>
    <name evidence="2" type="primary">Y2R2_17</name>
    <name evidence="2" type="ORF">g.108733</name>
</gene>
<dbReference type="SUPFAM" id="SSF56672">
    <property type="entry name" value="DNA/RNA polymerases"/>
    <property type="match status" value="1"/>
</dbReference>
<dbReference type="InterPro" id="IPR043502">
    <property type="entry name" value="DNA/RNA_pol_sf"/>
</dbReference>
<evidence type="ECO:0000259" key="1">
    <source>
        <dbReference type="PROSITE" id="PS50878"/>
    </source>
</evidence>
<dbReference type="Pfam" id="PF00078">
    <property type="entry name" value="RVT_1"/>
    <property type="match status" value="1"/>
</dbReference>